<dbReference type="Pfam" id="PF19045">
    <property type="entry name" value="Ligase_CoA_2"/>
    <property type="match status" value="1"/>
</dbReference>
<reference evidence="5" key="1">
    <citation type="journal article" date="2020" name="mSystems">
        <title>Genome- and Community-Level Interaction Insights into Carbon Utilization and Element Cycling Functions of Hydrothermarchaeota in Hydrothermal Sediment.</title>
        <authorList>
            <person name="Zhou Z."/>
            <person name="Liu Y."/>
            <person name="Xu W."/>
            <person name="Pan J."/>
            <person name="Luo Z.H."/>
            <person name="Li M."/>
        </authorList>
    </citation>
    <scope>NUCLEOTIDE SEQUENCE [LARGE SCALE GENOMIC DNA]</scope>
    <source>
        <strain evidence="5">SpSt-110</strain>
    </source>
</reference>
<keyword evidence="2" id="KW-0547">Nucleotide-binding</keyword>
<dbReference type="InterPro" id="IPR003781">
    <property type="entry name" value="CoA-bd"/>
</dbReference>
<dbReference type="Gene3D" id="3.40.50.720">
    <property type="entry name" value="NAD(P)-binding Rossmann-like Domain"/>
    <property type="match status" value="1"/>
</dbReference>
<comment type="caution">
    <text evidence="5">The sequence shown here is derived from an EMBL/GenBank/DDBJ whole genome shotgun (WGS) entry which is preliminary data.</text>
</comment>
<dbReference type="SMART" id="SM00881">
    <property type="entry name" value="CoA_binding"/>
    <property type="match status" value="1"/>
</dbReference>
<dbReference type="SUPFAM" id="SSF51735">
    <property type="entry name" value="NAD(P)-binding Rossmann-fold domains"/>
    <property type="match status" value="1"/>
</dbReference>
<dbReference type="AlphaFoldDB" id="A0A7J3XZB9"/>
<dbReference type="EMBL" id="DRYK01000061">
    <property type="protein sequence ID" value="HHP68074.1"/>
    <property type="molecule type" value="Genomic_DNA"/>
</dbReference>
<dbReference type="Gene3D" id="3.40.50.261">
    <property type="entry name" value="Succinyl-CoA synthetase domains"/>
    <property type="match status" value="2"/>
</dbReference>
<evidence type="ECO:0000259" key="4">
    <source>
        <dbReference type="SMART" id="SM00881"/>
    </source>
</evidence>
<sequence length="461" mass="50161">MLDMFFKPSSVAIVGATPKEGKVGRVILENFKNKFKGYVYPVNPHYQEILGLKAYSSLQEIPGSVDLAVIATPAKTVPQILEDAGVKGVKGAIIISGGFRETGTVEGAMLEDEVKKISRRHGIRVIGPNCIGVIDNWSGVDTFFLPEDKMKRPPRGYVSVVSQSGAFASALLDWMAYHGYGVSKAISFGNKVDVDEIELLEYLADDPSTNVVFVYIEGVKENRGRDFLETARKVSARKPVVVYKAGKTKRGGAAAASHTAALAGDYTLYRSVFKQSRVLEATSFDEIMDLAKVLSTQPLMKGRRVYIVTDAGGVGVMLTDAIELSGLEVPETPADLRERLGGFLPPYCIVGNPIDLTGDADDERFIRVLDEILPRSDVDAVVVVALPQIPGLKGSLFEYLVEAKKYGKPILVVLIGGELAVDYRRFLEEKGIPVFESPERLAKALCALYTYSQIRINGGTS</sequence>
<dbReference type="InterPro" id="IPR043938">
    <property type="entry name" value="Ligase_CoA_dom"/>
</dbReference>
<dbReference type="GO" id="GO:0043758">
    <property type="term" value="F:acetate-CoA ligase (ADP-forming) activity"/>
    <property type="evidence" value="ECO:0007669"/>
    <property type="project" value="InterPro"/>
</dbReference>
<proteinExistence type="predicted"/>
<dbReference type="InterPro" id="IPR036291">
    <property type="entry name" value="NAD(P)-bd_dom_sf"/>
</dbReference>
<protein>
    <submittedName>
        <fullName evidence="5">CoA-binding protein</fullName>
    </submittedName>
</protein>
<dbReference type="InterPro" id="IPR016102">
    <property type="entry name" value="Succinyl-CoA_synth-like"/>
</dbReference>
<dbReference type="GO" id="GO:0005524">
    <property type="term" value="F:ATP binding"/>
    <property type="evidence" value="ECO:0007669"/>
    <property type="project" value="UniProtKB-KW"/>
</dbReference>
<dbReference type="PANTHER" id="PTHR43334:SF2">
    <property type="entry name" value="ACETATE--COA LIGASE [ADP-FORMING]"/>
    <property type="match status" value="1"/>
</dbReference>
<evidence type="ECO:0000256" key="2">
    <source>
        <dbReference type="ARBA" id="ARBA00022741"/>
    </source>
</evidence>
<dbReference type="Pfam" id="PF13380">
    <property type="entry name" value="CoA_binding_2"/>
    <property type="match status" value="1"/>
</dbReference>
<evidence type="ECO:0000313" key="5">
    <source>
        <dbReference type="EMBL" id="HHP68074.1"/>
    </source>
</evidence>
<evidence type="ECO:0000256" key="1">
    <source>
        <dbReference type="ARBA" id="ARBA00022598"/>
    </source>
</evidence>
<dbReference type="Pfam" id="PF13607">
    <property type="entry name" value="Succ_CoA_lig"/>
    <property type="match status" value="1"/>
</dbReference>
<feature type="domain" description="CoA-binding" evidence="4">
    <location>
        <begin position="5"/>
        <end position="99"/>
    </location>
</feature>
<dbReference type="InterPro" id="IPR032875">
    <property type="entry name" value="Succ_CoA_lig_flav_dom"/>
</dbReference>
<organism evidence="5">
    <name type="scientific">Thermogladius calderae</name>
    <dbReference type="NCBI Taxonomy" id="1200300"/>
    <lineage>
        <taxon>Archaea</taxon>
        <taxon>Thermoproteota</taxon>
        <taxon>Thermoprotei</taxon>
        <taxon>Desulfurococcales</taxon>
        <taxon>Desulfurococcaceae</taxon>
        <taxon>Thermogladius</taxon>
    </lineage>
</organism>
<evidence type="ECO:0000256" key="3">
    <source>
        <dbReference type="ARBA" id="ARBA00022840"/>
    </source>
</evidence>
<dbReference type="SUPFAM" id="SSF52210">
    <property type="entry name" value="Succinyl-CoA synthetase domains"/>
    <property type="match status" value="2"/>
</dbReference>
<dbReference type="InterPro" id="IPR051538">
    <property type="entry name" value="Acyl-CoA_Synth/Transferase"/>
</dbReference>
<name>A0A7J3XZB9_9CREN</name>
<keyword evidence="1" id="KW-0436">Ligase</keyword>
<dbReference type="PANTHER" id="PTHR43334">
    <property type="entry name" value="ACETATE--COA LIGASE [ADP-FORMING]"/>
    <property type="match status" value="1"/>
</dbReference>
<accession>A0A7J3XZB9</accession>
<keyword evidence="3" id="KW-0067">ATP-binding</keyword>
<gene>
    <name evidence="5" type="ORF">ENM60_04735</name>
</gene>